<gene>
    <name evidence="1" type="ORF">RRG08_036577</name>
</gene>
<comment type="caution">
    <text evidence="1">The sequence shown here is derived from an EMBL/GenBank/DDBJ whole genome shotgun (WGS) entry which is preliminary data.</text>
</comment>
<name>A0AAE0ZR92_9GAST</name>
<sequence>MATLESQPLPLHPALSPCVVVEWREPPELSPIIGVASNWGHKDLHTDIFRRALRASSVPSSSFCSTIFEQVLVFSRGCIAMIGNMLLCDPTKAMISLPRVLLLVWTLSRDLLSAPDKQIMTTNTDNGEGDQ</sequence>
<protein>
    <submittedName>
        <fullName evidence="1">Uncharacterized protein</fullName>
    </submittedName>
</protein>
<evidence type="ECO:0000313" key="2">
    <source>
        <dbReference type="Proteomes" id="UP001283361"/>
    </source>
</evidence>
<reference evidence="1" key="1">
    <citation type="journal article" date="2023" name="G3 (Bethesda)">
        <title>A reference genome for the long-term kleptoplast-retaining sea slug Elysia crispata morphotype clarki.</title>
        <authorList>
            <person name="Eastman K.E."/>
            <person name="Pendleton A.L."/>
            <person name="Shaikh M.A."/>
            <person name="Suttiyut T."/>
            <person name="Ogas R."/>
            <person name="Tomko P."/>
            <person name="Gavelis G."/>
            <person name="Widhalm J.R."/>
            <person name="Wisecaver J.H."/>
        </authorList>
    </citation>
    <scope>NUCLEOTIDE SEQUENCE</scope>
    <source>
        <strain evidence="1">ECLA1</strain>
    </source>
</reference>
<dbReference type="EMBL" id="JAWDGP010003486">
    <property type="protein sequence ID" value="KAK3773887.1"/>
    <property type="molecule type" value="Genomic_DNA"/>
</dbReference>
<dbReference type="Proteomes" id="UP001283361">
    <property type="component" value="Unassembled WGS sequence"/>
</dbReference>
<dbReference type="AlphaFoldDB" id="A0AAE0ZR92"/>
<accession>A0AAE0ZR92</accession>
<keyword evidence="2" id="KW-1185">Reference proteome</keyword>
<proteinExistence type="predicted"/>
<organism evidence="1 2">
    <name type="scientific">Elysia crispata</name>
    <name type="common">lettuce slug</name>
    <dbReference type="NCBI Taxonomy" id="231223"/>
    <lineage>
        <taxon>Eukaryota</taxon>
        <taxon>Metazoa</taxon>
        <taxon>Spiralia</taxon>
        <taxon>Lophotrochozoa</taxon>
        <taxon>Mollusca</taxon>
        <taxon>Gastropoda</taxon>
        <taxon>Heterobranchia</taxon>
        <taxon>Euthyneura</taxon>
        <taxon>Panpulmonata</taxon>
        <taxon>Sacoglossa</taxon>
        <taxon>Placobranchoidea</taxon>
        <taxon>Plakobranchidae</taxon>
        <taxon>Elysia</taxon>
    </lineage>
</organism>
<evidence type="ECO:0000313" key="1">
    <source>
        <dbReference type="EMBL" id="KAK3773887.1"/>
    </source>
</evidence>